<evidence type="ECO:0000256" key="15">
    <source>
        <dbReference type="PIRSR" id="PIRSR000808-3"/>
    </source>
</evidence>
<feature type="active site" description="Tele-UMP-histidine intermediate" evidence="14">
    <location>
        <position position="189"/>
    </location>
</feature>
<dbReference type="RefSeq" id="WP_130475646.1">
    <property type="nucleotide sequence ID" value="NZ_SFCC01000006.1"/>
</dbReference>
<dbReference type="SUPFAM" id="SSF54197">
    <property type="entry name" value="HIT-like"/>
    <property type="match status" value="2"/>
</dbReference>
<dbReference type="InterPro" id="IPR005849">
    <property type="entry name" value="GalP_Utransf_N"/>
</dbReference>
<dbReference type="CDD" id="cd00608">
    <property type="entry name" value="GalT"/>
    <property type="match status" value="1"/>
</dbReference>
<evidence type="ECO:0000256" key="3">
    <source>
        <dbReference type="ARBA" id="ARBA00010951"/>
    </source>
</evidence>
<keyword evidence="10" id="KW-0408">Iron</keyword>
<dbReference type="Proteomes" id="UP000292003">
    <property type="component" value="Unassembled WGS sequence"/>
</dbReference>
<dbReference type="GO" id="GO:0008270">
    <property type="term" value="F:zinc ion binding"/>
    <property type="evidence" value="ECO:0007669"/>
    <property type="project" value="InterPro"/>
</dbReference>
<evidence type="ECO:0000256" key="6">
    <source>
        <dbReference type="ARBA" id="ARBA00022679"/>
    </source>
</evidence>
<evidence type="ECO:0000256" key="10">
    <source>
        <dbReference type="ARBA" id="ARBA00023004"/>
    </source>
</evidence>
<evidence type="ECO:0000256" key="12">
    <source>
        <dbReference type="ARBA" id="ARBA00023277"/>
    </source>
</evidence>
<dbReference type="Pfam" id="PF01087">
    <property type="entry name" value="GalP_UDP_transf"/>
    <property type="match status" value="1"/>
</dbReference>
<feature type="binding site" evidence="15">
    <location>
        <position position="74"/>
    </location>
    <ligand>
        <name>Zn(2+)</name>
        <dbReference type="ChEBI" id="CHEBI:29105"/>
    </ligand>
</feature>
<organism evidence="19 20">
    <name type="scientific">Amycolatopsis suaedae</name>
    <dbReference type="NCBI Taxonomy" id="2510978"/>
    <lineage>
        <taxon>Bacteria</taxon>
        <taxon>Bacillati</taxon>
        <taxon>Actinomycetota</taxon>
        <taxon>Actinomycetes</taxon>
        <taxon>Pseudonocardiales</taxon>
        <taxon>Pseudonocardiaceae</taxon>
        <taxon>Amycolatopsis</taxon>
    </lineage>
</organism>
<dbReference type="GO" id="GO:0005737">
    <property type="term" value="C:cytoplasm"/>
    <property type="evidence" value="ECO:0007669"/>
    <property type="project" value="TreeGrafter"/>
</dbReference>
<evidence type="ECO:0000256" key="1">
    <source>
        <dbReference type="ARBA" id="ARBA00001107"/>
    </source>
</evidence>
<dbReference type="EC" id="2.7.7.12" evidence="4 13"/>
<dbReference type="PROSITE" id="PS00117">
    <property type="entry name" value="GAL_P_UDP_TRANSF_I"/>
    <property type="match status" value="1"/>
</dbReference>
<comment type="pathway">
    <text evidence="2 16">Carbohydrate metabolism; galactose metabolism.</text>
</comment>
<evidence type="ECO:0000256" key="14">
    <source>
        <dbReference type="PIRSR" id="PIRSR000808-1"/>
    </source>
</evidence>
<keyword evidence="7 16" id="KW-0548">Nucleotidyltransferase</keyword>
<dbReference type="InterPro" id="IPR001937">
    <property type="entry name" value="GalP_UDPtransf1"/>
</dbReference>
<evidence type="ECO:0000256" key="7">
    <source>
        <dbReference type="ARBA" id="ARBA00022695"/>
    </source>
</evidence>
<evidence type="ECO:0000256" key="16">
    <source>
        <dbReference type="RuleBase" id="RU000506"/>
    </source>
</evidence>
<dbReference type="AlphaFoldDB" id="A0A4Q7JAA0"/>
<name>A0A4Q7JAA0_9PSEU</name>
<dbReference type="PANTHER" id="PTHR11943:SF1">
    <property type="entry name" value="GALACTOSE-1-PHOSPHATE URIDYLYLTRANSFERASE"/>
    <property type="match status" value="1"/>
</dbReference>
<evidence type="ECO:0000313" key="19">
    <source>
        <dbReference type="EMBL" id="RZQ63393.1"/>
    </source>
</evidence>
<feature type="domain" description="Galactose-1-phosphate uridyl transferase N-terminal" evidence="17">
    <location>
        <begin position="40"/>
        <end position="198"/>
    </location>
</feature>
<evidence type="ECO:0000256" key="9">
    <source>
        <dbReference type="ARBA" id="ARBA00022833"/>
    </source>
</evidence>
<feature type="binding site" evidence="15">
    <location>
        <position position="187"/>
    </location>
    <ligand>
        <name>Zn(2+)</name>
        <dbReference type="ChEBI" id="CHEBI:29105"/>
    </ligand>
</feature>
<evidence type="ECO:0000256" key="2">
    <source>
        <dbReference type="ARBA" id="ARBA00004947"/>
    </source>
</evidence>
<dbReference type="EMBL" id="SFCC01000006">
    <property type="protein sequence ID" value="RZQ63393.1"/>
    <property type="molecule type" value="Genomic_DNA"/>
</dbReference>
<comment type="caution">
    <text evidence="19">The sequence shown here is derived from an EMBL/GenBank/DDBJ whole genome shotgun (WGS) entry which is preliminary data.</text>
</comment>
<evidence type="ECO:0000313" key="20">
    <source>
        <dbReference type="Proteomes" id="UP000292003"/>
    </source>
</evidence>
<evidence type="ECO:0000259" key="17">
    <source>
        <dbReference type="Pfam" id="PF01087"/>
    </source>
</evidence>
<dbReference type="InterPro" id="IPR036265">
    <property type="entry name" value="HIT-like_sf"/>
</dbReference>
<protein>
    <recommendedName>
        <fullName evidence="5 13">Galactose-1-phosphate uridylyltransferase</fullName>
        <ecNumber evidence="4 13">2.7.7.12</ecNumber>
    </recommendedName>
</protein>
<keyword evidence="20" id="KW-1185">Reference proteome</keyword>
<dbReference type="GO" id="GO:0008108">
    <property type="term" value="F:UDP-glucose:hexose-1-phosphate uridylyltransferase activity"/>
    <property type="evidence" value="ECO:0007669"/>
    <property type="project" value="UniProtKB-UniRule"/>
</dbReference>
<dbReference type="Gene3D" id="3.30.428.10">
    <property type="entry name" value="HIT-like"/>
    <property type="match status" value="2"/>
</dbReference>
<evidence type="ECO:0000259" key="18">
    <source>
        <dbReference type="Pfam" id="PF02744"/>
    </source>
</evidence>
<dbReference type="Pfam" id="PF02744">
    <property type="entry name" value="GalP_UDP_tr_C"/>
    <property type="match status" value="1"/>
</dbReference>
<keyword evidence="11 16" id="KW-0299">Galactose metabolism</keyword>
<dbReference type="GO" id="GO:0033499">
    <property type="term" value="P:galactose catabolic process via UDP-galactose, Leloir pathway"/>
    <property type="evidence" value="ECO:0007669"/>
    <property type="project" value="TreeGrafter"/>
</dbReference>
<proteinExistence type="inferred from homology"/>
<evidence type="ECO:0000256" key="5">
    <source>
        <dbReference type="ARBA" id="ARBA00016340"/>
    </source>
</evidence>
<accession>A0A4Q7JAA0</accession>
<comment type="cofactor">
    <cofactor evidence="15">
        <name>Zn(2+)</name>
        <dbReference type="ChEBI" id="CHEBI:29105"/>
    </cofactor>
    <text evidence="15">Binds 1 zinc ion per subunit.</text>
</comment>
<dbReference type="PANTHER" id="PTHR11943">
    <property type="entry name" value="GALACTOSE-1-PHOSPHATE URIDYLYLTRANSFERASE"/>
    <property type="match status" value="1"/>
</dbReference>
<keyword evidence="6 16" id="KW-0808">Transferase</keyword>
<comment type="catalytic activity">
    <reaction evidence="1 16">
        <text>alpha-D-galactose 1-phosphate + UDP-alpha-D-glucose = alpha-D-glucose 1-phosphate + UDP-alpha-D-galactose</text>
        <dbReference type="Rhea" id="RHEA:13989"/>
        <dbReference type="ChEBI" id="CHEBI:58336"/>
        <dbReference type="ChEBI" id="CHEBI:58601"/>
        <dbReference type="ChEBI" id="CHEBI:58885"/>
        <dbReference type="ChEBI" id="CHEBI:66914"/>
        <dbReference type="EC" id="2.7.7.12"/>
    </reaction>
</comment>
<dbReference type="UniPathway" id="UPA00214"/>
<dbReference type="PIRSF" id="PIRSF000808">
    <property type="entry name" value="GalT"/>
    <property type="match status" value="1"/>
</dbReference>
<evidence type="ECO:0000256" key="4">
    <source>
        <dbReference type="ARBA" id="ARBA00012384"/>
    </source>
</evidence>
<comment type="similarity">
    <text evidence="3 16">Belongs to the galactose-1-phosphate uridylyltransferase type 1 family.</text>
</comment>
<keyword evidence="12 16" id="KW-0119">Carbohydrate metabolism</keyword>
<gene>
    <name evidence="19" type="primary">galT</name>
    <name evidence="19" type="ORF">EWH70_13165</name>
</gene>
<evidence type="ECO:0000256" key="13">
    <source>
        <dbReference type="NCBIfam" id="TIGR00209"/>
    </source>
</evidence>
<dbReference type="NCBIfam" id="TIGR00209">
    <property type="entry name" value="galT_1"/>
    <property type="match status" value="1"/>
</dbReference>
<feature type="binding site" evidence="15">
    <location>
        <position position="71"/>
    </location>
    <ligand>
        <name>Zn(2+)</name>
        <dbReference type="ChEBI" id="CHEBI:29105"/>
    </ligand>
</feature>
<dbReference type="InterPro" id="IPR005850">
    <property type="entry name" value="GalP_Utransf_C"/>
</dbReference>
<keyword evidence="8 15" id="KW-0479">Metal-binding</keyword>
<feature type="domain" description="Galactose-1-phosphate uridyl transferase C-terminal" evidence="18">
    <location>
        <begin position="208"/>
        <end position="358"/>
    </location>
</feature>
<dbReference type="InterPro" id="IPR019779">
    <property type="entry name" value="GalP_UDPtransf1_His-AS"/>
</dbReference>
<feature type="binding site" evidence="15">
    <location>
        <position position="136"/>
    </location>
    <ligand>
        <name>Zn(2+)</name>
        <dbReference type="ChEBI" id="CHEBI:29105"/>
    </ligand>
</feature>
<dbReference type="OrthoDB" id="9769064at2"/>
<keyword evidence="9 15" id="KW-0862">Zinc</keyword>
<dbReference type="FunFam" id="3.30.428.10:FF:000010">
    <property type="entry name" value="Galactose-1-phosphate uridylyltransferase"/>
    <property type="match status" value="1"/>
</dbReference>
<evidence type="ECO:0000256" key="11">
    <source>
        <dbReference type="ARBA" id="ARBA00023144"/>
    </source>
</evidence>
<evidence type="ECO:0000256" key="8">
    <source>
        <dbReference type="ARBA" id="ARBA00022723"/>
    </source>
</evidence>
<reference evidence="19 20" key="1">
    <citation type="submission" date="2019-02" db="EMBL/GenBank/DDBJ databases">
        <title>Draft genome sequence of Amycolatopsis sp. 8-3EHSu isolated from roots of Suaeda maritima.</title>
        <authorList>
            <person name="Duangmal K."/>
            <person name="Chantavorakit T."/>
        </authorList>
    </citation>
    <scope>NUCLEOTIDE SEQUENCE [LARGE SCALE GENOMIC DNA]</scope>
    <source>
        <strain evidence="19 20">8-3EHSu</strain>
    </source>
</reference>
<sequence>MRRTLRHLADGREIIYFDADGDAPVRTAEDTRDLPQVMPASEIRRDPLTGEWVAMAAHRQTRTYKPPADLCPLCPTKPGKPSEVPESDYQVVVFENRFPSLAQDVPDTKSSVDGLPMVPVAPGRGRCEVVCFTSDHERSFAELSPRRVRMVVDAWADRTAELSAVDAIEQVFPFENRGEEIGVTLHHPHGQIYGYPFVTPRTERMLETARAYRAEHGRHVLGDVLAAERAARVRVVAEGEHWTAFVPPAARWPVQVQVVPHRQVPDIAALSDAERDDFAEVYLRVLRRCDALYGRPLPYVAGWHQAPVRRDRDLGWLHLELFSVLRAPDKLKYLAGSESGMAVWVNDTTPEQIAQRLRDARP</sequence>